<proteinExistence type="predicted"/>
<dbReference type="GO" id="GO:0003735">
    <property type="term" value="F:structural constituent of ribosome"/>
    <property type="evidence" value="ECO:0007669"/>
    <property type="project" value="InterPro"/>
</dbReference>
<comment type="caution">
    <text evidence="2">The sequence shown here is derived from an EMBL/GenBank/DDBJ whole genome shotgun (WGS) entry which is preliminary data.</text>
</comment>
<keyword evidence="1" id="KW-1133">Transmembrane helix</keyword>
<keyword evidence="3" id="KW-1185">Reference proteome</keyword>
<accession>A0A6A4L653</accession>
<sequence>MAAASRGLISRIRLLSLITPPPIPAPYYSLFKTFSTCLSTTIDECEAAAQPRIIQSQPGVMTPKSRRTGLIAVKCGMTALWDKWGARVPITVLWVDDNIVSQVKTPEKEGIVALQVISLACLPFFVSLIGLLLLNKIAFSCYSYGLMLCVCIYIYIHT</sequence>
<dbReference type="InterPro" id="IPR009000">
    <property type="entry name" value="Transl_B-barrel_sf"/>
</dbReference>
<organism evidence="2 3">
    <name type="scientific">Rhododendron williamsianum</name>
    <dbReference type="NCBI Taxonomy" id="262921"/>
    <lineage>
        <taxon>Eukaryota</taxon>
        <taxon>Viridiplantae</taxon>
        <taxon>Streptophyta</taxon>
        <taxon>Embryophyta</taxon>
        <taxon>Tracheophyta</taxon>
        <taxon>Spermatophyta</taxon>
        <taxon>Magnoliopsida</taxon>
        <taxon>eudicotyledons</taxon>
        <taxon>Gunneridae</taxon>
        <taxon>Pentapetalae</taxon>
        <taxon>asterids</taxon>
        <taxon>Ericales</taxon>
        <taxon>Ericaceae</taxon>
        <taxon>Ericoideae</taxon>
        <taxon>Rhodoreae</taxon>
        <taxon>Rhododendron</taxon>
    </lineage>
</organism>
<dbReference type="PANTHER" id="PTHR11229">
    <property type="entry name" value="50S RIBOSOMAL PROTEIN L3"/>
    <property type="match status" value="1"/>
</dbReference>
<dbReference type="OrthoDB" id="274683at2759"/>
<name>A0A6A4L653_9ERIC</name>
<dbReference type="AlphaFoldDB" id="A0A6A4L653"/>
<feature type="transmembrane region" description="Helical" evidence="1">
    <location>
        <begin position="111"/>
        <end position="131"/>
    </location>
</feature>
<dbReference type="SUPFAM" id="SSF50447">
    <property type="entry name" value="Translation proteins"/>
    <property type="match status" value="1"/>
</dbReference>
<dbReference type="GO" id="GO:0005762">
    <property type="term" value="C:mitochondrial large ribosomal subunit"/>
    <property type="evidence" value="ECO:0007669"/>
    <property type="project" value="TreeGrafter"/>
</dbReference>
<dbReference type="Proteomes" id="UP000428333">
    <property type="component" value="Linkage Group LG07"/>
</dbReference>
<dbReference type="Gene3D" id="2.40.30.10">
    <property type="entry name" value="Translation factors"/>
    <property type="match status" value="1"/>
</dbReference>
<gene>
    <name evidence="2" type="ORF">C3L33_13067</name>
</gene>
<dbReference type="GO" id="GO:0006412">
    <property type="term" value="P:translation"/>
    <property type="evidence" value="ECO:0007669"/>
    <property type="project" value="InterPro"/>
</dbReference>
<keyword evidence="1" id="KW-0472">Membrane</keyword>
<reference evidence="2 3" key="1">
    <citation type="journal article" date="2019" name="Genome Biol. Evol.">
        <title>The Rhododendron genome and chromosomal organization provide insight into shared whole-genome duplications across the heath family (Ericaceae).</title>
        <authorList>
            <person name="Soza V.L."/>
            <person name="Lindsley D."/>
            <person name="Waalkes A."/>
            <person name="Ramage E."/>
            <person name="Patwardhan R.P."/>
            <person name="Burton J.N."/>
            <person name="Adey A."/>
            <person name="Kumar A."/>
            <person name="Qiu R."/>
            <person name="Shendure J."/>
            <person name="Hall B."/>
        </authorList>
    </citation>
    <scope>NUCLEOTIDE SEQUENCE [LARGE SCALE GENOMIC DNA]</scope>
    <source>
        <strain evidence="2">RSF 1966-606</strain>
    </source>
</reference>
<dbReference type="PANTHER" id="PTHR11229:SF8">
    <property type="entry name" value="LARGE RIBOSOMAL SUBUNIT PROTEIN UL3M"/>
    <property type="match status" value="1"/>
</dbReference>
<dbReference type="EMBL" id="QEFC01001870">
    <property type="protein sequence ID" value="KAE9455063.1"/>
    <property type="molecule type" value="Genomic_DNA"/>
</dbReference>
<evidence type="ECO:0000256" key="1">
    <source>
        <dbReference type="SAM" id="Phobius"/>
    </source>
</evidence>
<protein>
    <submittedName>
        <fullName evidence="2">Uncharacterized protein</fullName>
    </submittedName>
</protein>
<evidence type="ECO:0000313" key="2">
    <source>
        <dbReference type="EMBL" id="KAE9455063.1"/>
    </source>
</evidence>
<keyword evidence="1" id="KW-0812">Transmembrane</keyword>
<dbReference type="InterPro" id="IPR019927">
    <property type="entry name" value="Ribosomal_uL3_bac/org-type"/>
</dbReference>
<feature type="non-terminal residue" evidence="2">
    <location>
        <position position="1"/>
    </location>
</feature>
<evidence type="ECO:0000313" key="3">
    <source>
        <dbReference type="Proteomes" id="UP000428333"/>
    </source>
</evidence>
<feature type="transmembrane region" description="Helical" evidence="1">
    <location>
        <begin position="137"/>
        <end position="156"/>
    </location>
</feature>